<dbReference type="Proteomes" id="UP000656319">
    <property type="component" value="Unassembled WGS sequence"/>
</dbReference>
<evidence type="ECO:0008006" key="4">
    <source>
        <dbReference type="Google" id="ProtNLM"/>
    </source>
</evidence>
<dbReference type="PANTHER" id="PTHR34853:SF1">
    <property type="entry name" value="LIPASE 5"/>
    <property type="match status" value="1"/>
</dbReference>
<evidence type="ECO:0000313" key="2">
    <source>
        <dbReference type="EMBL" id="CAD6528367.1"/>
    </source>
</evidence>
<name>A0ABN7HNB1_9BURK</name>
<dbReference type="InterPro" id="IPR029058">
    <property type="entry name" value="AB_hydrolase_fold"/>
</dbReference>
<comment type="caution">
    <text evidence="2">The sequence shown here is derived from an EMBL/GenBank/DDBJ whole genome shotgun (WGS) entry which is preliminary data.</text>
</comment>
<sequence>MRGAILKTSWVLLIFFLSSASVVVQAGSTCSGLSCFFRGQLVEQRTSLRLSAGDFTKLLGTNATGQQLLQVAGTPRCDIEIKYFRYLTIGGAGEPTMSSAALMIPGGGASCTGPRPLMLYAHGTTTYRNYNIADITQTDPANGDGAGEGIAVAAIYAAQGYIVVASNYAGYAGSPLPYHPYLNGDQQSADVIDSLRAARFAMALPDPANKTRENGKLFVTGYSQGGYVALATHRALQAAGINVTASAPGSGPYALGAMADALVQGEVDLGSTIFTVLVTTSYQHAYGNIYRKPGDFFEAAYAPGIENLLPSVTSMDTLFAQGKLPATQLFSSTPPAPQFASLTPPLAPPLAPAELTPLFALGFGTANLVRNSYRLSILEDQIVNPDGAYPSPTAAMAPAASPAQPLRQAFKRNDLRNWVPRSPVLLCGGHLDPTVFFFNAAIEQAYWKNAKVAPGLTSVLDVDSAPGANDPFAAVKSGFAQAKAAVAVQAVQAGAKDGGMSAVLEAYHGDIVAPFCMVAARGFFGNF</sequence>
<dbReference type="Gene3D" id="3.40.50.1820">
    <property type="entry name" value="alpha/beta hydrolase"/>
    <property type="match status" value="2"/>
</dbReference>
<proteinExistence type="predicted"/>
<reference evidence="2 3" key="1">
    <citation type="submission" date="2020-10" db="EMBL/GenBank/DDBJ databases">
        <authorList>
            <person name="Peeters C."/>
        </authorList>
    </citation>
    <scope>NUCLEOTIDE SEQUENCE [LARGE SCALE GENOMIC DNA]</scope>
    <source>
        <strain evidence="2 3">LMG 27952</strain>
    </source>
</reference>
<dbReference type="InterPro" id="IPR005152">
    <property type="entry name" value="Lipase_secreted"/>
</dbReference>
<dbReference type="EMBL" id="CAJHCQ010000004">
    <property type="protein sequence ID" value="CAD6528367.1"/>
    <property type="molecule type" value="Genomic_DNA"/>
</dbReference>
<dbReference type="SUPFAM" id="SSF53474">
    <property type="entry name" value="alpha/beta-Hydrolases"/>
    <property type="match status" value="1"/>
</dbReference>
<keyword evidence="1" id="KW-0732">Signal</keyword>
<dbReference type="RefSeq" id="WP_201695910.1">
    <property type="nucleotide sequence ID" value="NZ_CAJHCQ010000004.1"/>
</dbReference>
<feature type="chain" id="PRO_5047517922" description="Alpha/beta hydrolase" evidence="1">
    <location>
        <begin position="27"/>
        <end position="527"/>
    </location>
</feature>
<keyword evidence="3" id="KW-1185">Reference proteome</keyword>
<protein>
    <recommendedName>
        <fullName evidence="4">Alpha/beta hydrolase</fullName>
    </recommendedName>
</protein>
<dbReference type="PROSITE" id="PS51257">
    <property type="entry name" value="PROKAR_LIPOPROTEIN"/>
    <property type="match status" value="1"/>
</dbReference>
<evidence type="ECO:0000256" key="1">
    <source>
        <dbReference type="SAM" id="SignalP"/>
    </source>
</evidence>
<feature type="signal peptide" evidence="1">
    <location>
        <begin position="1"/>
        <end position="26"/>
    </location>
</feature>
<evidence type="ECO:0000313" key="3">
    <source>
        <dbReference type="Proteomes" id="UP000656319"/>
    </source>
</evidence>
<gene>
    <name evidence="2" type="ORF">LMG27952_02200</name>
</gene>
<accession>A0ABN7HNB1</accession>
<organism evidence="2 3">
    <name type="scientific">Paraburkholderia hiiakae</name>
    <dbReference type="NCBI Taxonomy" id="1081782"/>
    <lineage>
        <taxon>Bacteria</taxon>
        <taxon>Pseudomonadati</taxon>
        <taxon>Pseudomonadota</taxon>
        <taxon>Betaproteobacteria</taxon>
        <taxon>Burkholderiales</taxon>
        <taxon>Burkholderiaceae</taxon>
        <taxon>Paraburkholderia</taxon>
    </lineage>
</organism>
<dbReference type="PANTHER" id="PTHR34853">
    <property type="match status" value="1"/>
</dbReference>